<dbReference type="Proteomes" id="UP000018957">
    <property type="component" value="Unassembled WGS sequence"/>
</dbReference>
<gene>
    <name evidence="1" type="ORF">PTE_03986</name>
</gene>
<proteinExistence type="predicted"/>
<name>W3V187_9GAMM</name>
<comment type="caution">
    <text evidence="1">The sequence shown here is derived from an EMBL/GenBank/DDBJ whole genome shotgun (WGS) entry which is preliminary data.</text>
</comment>
<evidence type="ECO:0000313" key="2">
    <source>
        <dbReference type="Proteomes" id="UP000018957"/>
    </source>
</evidence>
<dbReference type="EMBL" id="AYSJ01000015">
    <property type="protein sequence ID" value="ETS29562.1"/>
    <property type="molecule type" value="Genomic_DNA"/>
</dbReference>
<dbReference type="PATRIC" id="fig|1004151.3.peg.4109"/>
<evidence type="ECO:0000313" key="1">
    <source>
        <dbReference type="EMBL" id="ETS29562.1"/>
    </source>
</evidence>
<keyword evidence="2" id="KW-1185">Reference proteome</keyword>
<reference evidence="1 2" key="1">
    <citation type="submission" date="2013-11" db="EMBL/GenBank/DDBJ databases">
        <title>Elucidation of the Photorhabdus temperata genome and generation of transposon mutant library to identify motility mutants.</title>
        <authorList>
            <person name="Hurst S.G.IV."/>
            <person name="Micheals B."/>
            <person name="Abebe-Akele F."/>
            <person name="Rowedder H."/>
            <person name="Bullock H."/>
            <person name="Jackobeck R."/>
            <person name="Janicki E."/>
            <person name="Tisa L.S."/>
        </authorList>
    </citation>
    <scope>NUCLEOTIDE SEQUENCE [LARGE SCALE GENOMIC DNA]</scope>
    <source>
        <strain evidence="1 2">NC19</strain>
    </source>
</reference>
<accession>W3V187</accession>
<sequence length="38" mass="4150">MVLTSFKSISVGDRNIIALRGLIVEDSSFVLLGVRVML</sequence>
<protein>
    <submittedName>
        <fullName evidence="1">Uncharacterized protein</fullName>
    </submittedName>
</protein>
<organism evidence="1 2">
    <name type="scientific">Photorhabdus khanii NC19</name>
    <dbReference type="NCBI Taxonomy" id="1004151"/>
    <lineage>
        <taxon>Bacteria</taxon>
        <taxon>Pseudomonadati</taxon>
        <taxon>Pseudomonadota</taxon>
        <taxon>Gammaproteobacteria</taxon>
        <taxon>Enterobacterales</taxon>
        <taxon>Morganellaceae</taxon>
        <taxon>Photorhabdus</taxon>
    </lineage>
</organism>
<dbReference type="AlphaFoldDB" id="W3V187"/>